<keyword evidence="3" id="KW-1185">Reference proteome</keyword>
<dbReference type="InParanoid" id="J8ZY68"/>
<keyword evidence="1" id="KW-0472">Membrane</keyword>
<dbReference type="AlphaFoldDB" id="J8ZY68"/>
<dbReference type="EMBL" id="AFBI03000017">
    <property type="protein sequence ID" value="EJW04573.1"/>
    <property type="molecule type" value="Genomic_DNA"/>
</dbReference>
<feature type="transmembrane region" description="Helical" evidence="1">
    <location>
        <begin position="60"/>
        <end position="83"/>
    </location>
</feature>
<gene>
    <name evidence="2" type="ORF">EDEG_01222</name>
</gene>
<protein>
    <submittedName>
        <fullName evidence="2">Uncharacterized protein</fullName>
    </submittedName>
</protein>
<feature type="transmembrane region" description="Helical" evidence="1">
    <location>
        <begin position="89"/>
        <end position="115"/>
    </location>
</feature>
<evidence type="ECO:0000256" key="1">
    <source>
        <dbReference type="SAM" id="Phobius"/>
    </source>
</evidence>
<proteinExistence type="predicted"/>
<reference evidence="3" key="2">
    <citation type="submission" date="2015-07" db="EMBL/GenBank/DDBJ databases">
        <title>Contrasting host-pathogen interactions and genome evolution in two generalist and specialist microsporidian pathogens of mosquitoes.</title>
        <authorList>
            <consortium name="The Broad Institute Genomics Platform"/>
            <consortium name="The Broad Institute Genome Sequencing Center for Infectious Disease"/>
            <person name="Cuomo C.A."/>
            <person name="Sanscrainte N.D."/>
            <person name="Goldberg J.M."/>
            <person name="Heiman D."/>
            <person name="Young S."/>
            <person name="Zeng Q."/>
            <person name="Becnel J.J."/>
            <person name="Birren B.W."/>
        </authorList>
    </citation>
    <scope>NUCLEOTIDE SEQUENCE [LARGE SCALE GENOMIC DNA]</scope>
    <source>
        <strain evidence="3">USNM 41457</strain>
    </source>
</reference>
<organism evidence="2 3">
    <name type="scientific">Edhazardia aedis (strain USNM 41457)</name>
    <name type="common">Microsporidian parasite</name>
    <dbReference type="NCBI Taxonomy" id="1003232"/>
    <lineage>
        <taxon>Eukaryota</taxon>
        <taxon>Fungi</taxon>
        <taxon>Fungi incertae sedis</taxon>
        <taxon>Microsporidia</taxon>
        <taxon>Edhazardia</taxon>
    </lineage>
</organism>
<accession>J8ZY68</accession>
<keyword evidence="1" id="KW-1133">Transmembrane helix</keyword>
<feature type="transmembrane region" description="Helical" evidence="1">
    <location>
        <begin position="127"/>
        <end position="153"/>
    </location>
</feature>
<evidence type="ECO:0000313" key="2">
    <source>
        <dbReference type="EMBL" id="EJW04573.1"/>
    </source>
</evidence>
<keyword evidence="1" id="KW-0812">Transmembrane</keyword>
<comment type="caution">
    <text evidence="2">The sequence shown here is derived from an EMBL/GenBank/DDBJ whole genome shotgun (WGS) entry which is preliminary data.</text>
</comment>
<name>J8ZY68_EDHAE</name>
<evidence type="ECO:0000313" key="3">
    <source>
        <dbReference type="Proteomes" id="UP000003163"/>
    </source>
</evidence>
<dbReference type="HOGENOM" id="CLU_1643673_0_0_1"/>
<reference evidence="2 3" key="1">
    <citation type="submission" date="2011-08" db="EMBL/GenBank/DDBJ databases">
        <authorList>
            <person name="Liu Z.J."/>
            <person name="Shi F.L."/>
            <person name="Lu J.Q."/>
            <person name="Li M."/>
            <person name="Wang Z.L."/>
        </authorList>
    </citation>
    <scope>NUCLEOTIDE SEQUENCE [LARGE SCALE GENOMIC DNA]</scope>
    <source>
        <strain evidence="2 3">USNM 41457</strain>
    </source>
</reference>
<sequence length="161" mass="18630">MKEYIDSNNIPETQSETSFIETNIFDEIVILERDEINFNEESSFLQTPENQKLKFSRSKIINIVVGFLLIAVSIVTILAYLLSKKMLPTHVIVLSVILSCLTCVISLINIVLIIFKPHMLIPGTKFIYIYEFSVYIYVLAIAFYLIMLCYFEIVVKYIENP</sequence>
<dbReference type="VEuPathDB" id="MicrosporidiaDB:EDEG_01222"/>
<dbReference type="Proteomes" id="UP000003163">
    <property type="component" value="Unassembled WGS sequence"/>
</dbReference>